<comment type="caution">
    <text evidence="3">The sequence shown here is derived from an EMBL/GenBank/DDBJ whole genome shotgun (WGS) entry which is preliminary data.</text>
</comment>
<evidence type="ECO:0000313" key="4">
    <source>
        <dbReference type="Proteomes" id="UP001501176"/>
    </source>
</evidence>
<dbReference type="SUPFAM" id="SSF102705">
    <property type="entry name" value="NIF3 (NGG1p interacting factor 3)-like"/>
    <property type="match status" value="1"/>
</dbReference>
<gene>
    <name evidence="3" type="ORF">GCM10009125_20150</name>
</gene>
<proteinExistence type="inferred from homology"/>
<dbReference type="PANTHER" id="PTHR13799">
    <property type="entry name" value="NGG1 INTERACTING FACTOR 3"/>
    <property type="match status" value="1"/>
</dbReference>
<dbReference type="Pfam" id="PF01784">
    <property type="entry name" value="DUF34_NIF3"/>
    <property type="match status" value="1"/>
</dbReference>
<protein>
    <submittedName>
        <fullName evidence="3">Nif3-like dinuclear metal center hexameric protein</fullName>
    </submittedName>
</protein>
<reference evidence="3 4" key="1">
    <citation type="journal article" date="2019" name="Int. J. Syst. Evol. Microbiol.">
        <title>The Global Catalogue of Microorganisms (GCM) 10K type strain sequencing project: providing services to taxonomists for standard genome sequencing and annotation.</title>
        <authorList>
            <consortium name="The Broad Institute Genomics Platform"/>
            <consortium name="The Broad Institute Genome Sequencing Center for Infectious Disease"/>
            <person name="Wu L."/>
            <person name="Ma J."/>
        </authorList>
    </citation>
    <scope>NUCLEOTIDE SEQUENCE [LARGE SCALE GENOMIC DNA]</scope>
    <source>
        <strain evidence="3 4">JCM 16240</strain>
    </source>
</reference>
<keyword evidence="2" id="KW-0479">Metal-binding</keyword>
<dbReference type="NCBIfam" id="TIGR00486">
    <property type="entry name" value="YbgI_SA1388"/>
    <property type="match status" value="1"/>
</dbReference>
<dbReference type="Proteomes" id="UP001501176">
    <property type="component" value="Unassembled WGS sequence"/>
</dbReference>
<comment type="similarity">
    <text evidence="1">Belongs to the GTP cyclohydrolase I type 2/NIF3 family.</text>
</comment>
<dbReference type="Gene3D" id="3.40.1390.30">
    <property type="entry name" value="NIF3 (NGG1p interacting factor 3)-like"/>
    <property type="match status" value="2"/>
</dbReference>
<evidence type="ECO:0000256" key="1">
    <source>
        <dbReference type="ARBA" id="ARBA00006964"/>
    </source>
</evidence>
<evidence type="ECO:0000256" key="2">
    <source>
        <dbReference type="ARBA" id="ARBA00022723"/>
    </source>
</evidence>
<dbReference type="InterPro" id="IPR002678">
    <property type="entry name" value="DUF34/NIF3"/>
</dbReference>
<dbReference type="InterPro" id="IPR036069">
    <property type="entry name" value="DUF34/NIF3_sf"/>
</dbReference>
<sequence length="265" mass="28962">MLKDINMIAKISRQELADWLNDALQPERFRDYCPNGLQVQGRDEIRHIVTGVTASLALIEAAAARGADAVLVHHGWFWKNEDPCIRGTKHRRLAALMARDINLYAYHLPLDAHPEWGNNAQLARVMDWIPETDPDGAPRRCGPDGLVWLGAPARDLTVGALAADIARRLRREPLVIGDPDRPVRRLAWCTGAAQGMMDAALAAGADCYVSGEISEPTVHLARETGAAYIAAGHHATERYGIQALGAAIEARFGVPCEFVDIDNPV</sequence>
<dbReference type="EMBL" id="BAAAFN010000015">
    <property type="protein sequence ID" value="GAA0231164.1"/>
    <property type="molecule type" value="Genomic_DNA"/>
</dbReference>
<accession>A0ABN0TVD0</accession>
<dbReference type="PANTHER" id="PTHR13799:SF14">
    <property type="entry name" value="GTP CYCLOHYDROLASE 1 TYPE 2 HOMOLOG"/>
    <property type="match status" value="1"/>
</dbReference>
<name>A0ABN0TVD0_9BURK</name>
<keyword evidence="4" id="KW-1185">Reference proteome</keyword>
<organism evidence="3 4">
    <name type="scientific">Castellaniella daejeonensis</name>
    <dbReference type="NCBI Taxonomy" id="659013"/>
    <lineage>
        <taxon>Bacteria</taxon>
        <taxon>Pseudomonadati</taxon>
        <taxon>Pseudomonadota</taxon>
        <taxon>Betaproteobacteria</taxon>
        <taxon>Burkholderiales</taxon>
        <taxon>Alcaligenaceae</taxon>
        <taxon>Castellaniella</taxon>
    </lineage>
</organism>
<evidence type="ECO:0000313" key="3">
    <source>
        <dbReference type="EMBL" id="GAA0231164.1"/>
    </source>
</evidence>